<evidence type="ECO:0008006" key="4">
    <source>
        <dbReference type="Google" id="ProtNLM"/>
    </source>
</evidence>
<proteinExistence type="predicted"/>
<dbReference type="Proteomes" id="UP000069654">
    <property type="component" value="Unassembled WGS sequence"/>
</dbReference>
<dbReference type="STRING" id="1797.RMCT_1366"/>
<organism evidence="2 3">
    <name type="scientific">Mycolicibacterium thermoresistibile</name>
    <name type="common">Mycobacterium thermoresistibile</name>
    <dbReference type="NCBI Taxonomy" id="1797"/>
    <lineage>
        <taxon>Bacteria</taxon>
        <taxon>Bacillati</taxon>
        <taxon>Actinomycetota</taxon>
        <taxon>Actinomycetes</taxon>
        <taxon>Mycobacteriales</taxon>
        <taxon>Mycobacteriaceae</taxon>
        <taxon>Mycolicibacterium</taxon>
    </lineage>
</organism>
<name>A0A117ILX9_MYCTH</name>
<gene>
    <name evidence="2" type="ORF">RMCT_1366</name>
</gene>
<reference evidence="3" key="2">
    <citation type="submission" date="2016-02" db="EMBL/GenBank/DDBJ databases">
        <title>Draft genome sequence of five rapidly growing Mycobacterium species.</title>
        <authorList>
            <person name="Katahira K."/>
            <person name="Gotou Y."/>
            <person name="Iida K."/>
            <person name="Ogura Y."/>
            <person name="Hayashi T."/>
        </authorList>
    </citation>
    <scope>NUCLEOTIDE SEQUENCE [LARGE SCALE GENOMIC DNA]</scope>
    <source>
        <strain evidence="3">JCM6362</strain>
    </source>
</reference>
<reference evidence="2 3" key="1">
    <citation type="journal article" date="2016" name="Genome Announc.">
        <title>Draft Genome Sequences of Five Rapidly Growing Mycobacterium Species, M. thermoresistibile, M. fortuitum subsp. acetamidolyticum, M. canariasense, M. brisbanense, and M. novocastrense.</title>
        <authorList>
            <person name="Katahira K."/>
            <person name="Ogura Y."/>
            <person name="Gotoh Y."/>
            <person name="Hayashi T."/>
        </authorList>
    </citation>
    <scope>NUCLEOTIDE SEQUENCE [LARGE SCALE GENOMIC DNA]</scope>
    <source>
        <strain evidence="2 3">JCM6362</strain>
    </source>
</reference>
<dbReference type="RefSeq" id="WP_003924141.1">
    <property type="nucleotide sequence ID" value="NZ_BCTB01000008.1"/>
</dbReference>
<dbReference type="EMBL" id="BCTB01000008">
    <property type="protein sequence ID" value="GAT14396.1"/>
    <property type="molecule type" value="Genomic_DNA"/>
</dbReference>
<feature type="transmembrane region" description="Helical" evidence="1">
    <location>
        <begin position="20"/>
        <end position="46"/>
    </location>
</feature>
<keyword evidence="1" id="KW-0812">Transmembrane</keyword>
<dbReference type="AlphaFoldDB" id="A0A117ILX9"/>
<keyword evidence="1" id="KW-0472">Membrane</keyword>
<comment type="caution">
    <text evidence="2">The sequence shown here is derived from an EMBL/GenBank/DDBJ whole genome shotgun (WGS) entry which is preliminary data.</text>
</comment>
<sequence>MTTLTPPPPPALSPGSRTALRVVLVVAAAVLLLGTLVGLGVLAWGVSTVRVVADEQDLPAEMRTLTIDTGDIPAMLRITSDWETRTPVAELRLVNSFRGGDHRLLVTTAGADTEIRIDGNPSRVNRWGRAAEVTVTLPPDQARRLHLTTRQQAGVLLAQTDLDELTAGTRHGRIILSGDARRIEAHSQNGGVKARQAISVTESFRATTGEGEIDVEFRDAPPRTVHATTRRGAVVLGLPGSGPYLVHAQAGGSTRVRVPETTSPTAATAEVTARADEGNVLIEQSG</sequence>
<dbReference type="OrthoDB" id="4620851at2"/>
<evidence type="ECO:0000313" key="2">
    <source>
        <dbReference type="EMBL" id="GAT14396.1"/>
    </source>
</evidence>
<evidence type="ECO:0000256" key="1">
    <source>
        <dbReference type="SAM" id="Phobius"/>
    </source>
</evidence>
<evidence type="ECO:0000313" key="3">
    <source>
        <dbReference type="Proteomes" id="UP000069654"/>
    </source>
</evidence>
<keyword evidence="1" id="KW-1133">Transmembrane helix</keyword>
<accession>A0A117ILX9</accession>
<dbReference type="OMA" id="INARTDN"/>
<protein>
    <recommendedName>
        <fullName evidence="4">Adhesin domain-containing protein</fullName>
    </recommendedName>
</protein>